<reference evidence="1" key="1">
    <citation type="journal article" date="2022" name="bioRxiv">
        <title>Population genetic analysis of Ophidiomyces ophidiicola, the causative agent of snake fungal disease, indicates recent introductions to the USA.</title>
        <authorList>
            <person name="Ladner J.T."/>
            <person name="Palmer J.M."/>
            <person name="Ettinger C.L."/>
            <person name="Stajich J.E."/>
            <person name="Farrell T.M."/>
            <person name="Glorioso B.M."/>
            <person name="Lawson B."/>
            <person name="Price S.J."/>
            <person name="Stengle A.G."/>
            <person name="Grear D.A."/>
            <person name="Lorch J.M."/>
        </authorList>
    </citation>
    <scope>NUCLEOTIDE SEQUENCE</scope>
    <source>
        <strain evidence="1">NWHC 24266-5</strain>
    </source>
</reference>
<name>A0ACB8UYL7_9EURO</name>
<dbReference type="EMBL" id="JALBCA010000034">
    <property type="protein sequence ID" value="KAI2388012.1"/>
    <property type="molecule type" value="Genomic_DNA"/>
</dbReference>
<gene>
    <name evidence="1" type="ORF">LOY88_002809</name>
</gene>
<sequence length="699" mass="80687">MSQKFDLVPFDIWHEIASYLGPNDYVNLSLVNRDMYEMLKDEFTARKSAQRFMFHSAECRLAASGKISYRQAIGRIFNVREAVATANPYSVGLMGYAESFQFRQGVLCYQFGDVIRVMNAREAQDTEVVIDVKAAFADAVLHREFTQHDDNLRTSLKHYSDGIASCLCEWSNRVWLLVFDVHSVRLGMSSNRVKMARQLDSTRGLFIRNNGTYLYYGTHSRRVHHSHRDHHEWLIHGVNLEDNSDITKRPLQLENVVGSELGSTICFEIRDDFLYIVSNQTQHEEEEVDWTSFYICVRIPLSRPTEPMWQRYWRRQHQEGPLNDTWTSLSLQTDDETGNLIIVESRREWRDGGSENYRTYYMQPIDRPFAQMKWDAERLGLAAIHPLFFTEDPPSPGFPRYRPVSRLPSDDPLIHTLDAFSKPNYVPPRKRVKRQYHHEYTEEERVSDLRRDFPLSKTKFWAYHHSAGTFIDLVNDPNSQHSSNSSDRLRLRIGSRKRKCPIDETGEEVESGFLYPPEYFDEDGTPIDCSEERYESRGIKLWPPDNAPEELLRITCPRSALGAVEGSTDERTIVYLTRAAGMEDHGQVIVLINFDAAIRFKGFKRLNSASVRGNPNPHAHASELSASSVTEDPSSTAQYLETSLPTATSYSTTTQPYQNERFCPLETPGYHGLKLPASEPPWFTIERASHCSMVGYWLR</sequence>
<organism evidence="1">
    <name type="scientific">Ophidiomyces ophidiicola</name>
    <dbReference type="NCBI Taxonomy" id="1387563"/>
    <lineage>
        <taxon>Eukaryota</taxon>
        <taxon>Fungi</taxon>
        <taxon>Dikarya</taxon>
        <taxon>Ascomycota</taxon>
        <taxon>Pezizomycotina</taxon>
        <taxon>Eurotiomycetes</taxon>
        <taxon>Eurotiomycetidae</taxon>
        <taxon>Onygenales</taxon>
        <taxon>Onygenaceae</taxon>
        <taxon>Ophidiomyces</taxon>
    </lineage>
</organism>
<comment type="caution">
    <text evidence="1">The sequence shown here is derived from an EMBL/GenBank/DDBJ whole genome shotgun (WGS) entry which is preliminary data.</text>
</comment>
<accession>A0ACB8UYL7</accession>
<evidence type="ECO:0000313" key="1">
    <source>
        <dbReference type="EMBL" id="KAI2388012.1"/>
    </source>
</evidence>
<proteinExistence type="predicted"/>
<protein>
    <submittedName>
        <fullName evidence="1">Uncharacterized protein</fullName>
    </submittedName>
</protein>